<sequence length="394" mass="43769">MEHIAEHDSAPAYSEFAPSTSPSPTTFKPIVIPQQTNLFHIKTFSPFARAYSPTLSTLPSPIPHPLFLSFLDGLNAAFLSSPIFQVAHVIGGGLLGSQILPAQAVGGVFQVASVLGSAGVSIVRVRKYMKKNNEEIFKPRGLVVRILSTRKMMGVVGADGDAKGKGKLVLPPMEELKDLTPPTESALTLYQSESGGADKEGKIAVEVEDPRMRRLKALEGLIAPLEFETETAPTRGPMDKYGGAPLRWLNKKQDSKLQKAATRSVEHRRKHSEVVGEEFRDTEMELYGIEERMREIRVYAEKELDGENDTGRRYEVEARMESELAELEGRREELEKGRDDRVKEVYKKGDKKLEKLAKKEEKIANRILWVVVTKMDESVANELVDVGVDVDADV</sequence>
<protein>
    <submittedName>
        <fullName evidence="3">Uncharacterized protein</fullName>
    </submittedName>
</protein>
<dbReference type="InterPro" id="IPR053221">
    <property type="entry name" value="Burnettramic_acid_biosynth"/>
</dbReference>
<dbReference type="Proteomes" id="UP000235786">
    <property type="component" value="Unassembled WGS sequence"/>
</dbReference>
<feature type="coiled-coil region" evidence="1">
    <location>
        <begin position="317"/>
        <end position="344"/>
    </location>
</feature>
<proteinExistence type="predicted"/>
<keyword evidence="4" id="KW-1185">Reference proteome</keyword>
<keyword evidence="1" id="KW-0175">Coiled coil</keyword>
<dbReference type="PANTHER" id="PTHR38887:SF1">
    <property type="entry name" value="RAS MODIFICATION PROTEIN ERF4"/>
    <property type="match status" value="1"/>
</dbReference>
<dbReference type="AlphaFoldDB" id="A0A2J6RWE7"/>
<evidence type="ECO:0000313" key="3">
    <source>
        <dbReference type="EMBL" id="PMD42841.1"/>
    </source>
</evidence>
<dbReference type="PANTHER" id="PTHR38887">
    <property type="entry name" value="CHROMOSOME 21, WHOLE GENOME SHOTGUN SEQUENCE"/>
    <property type="match status" value="1"/>
</dbReference>
<reference evidence="3 4" key="1">
    <citation type="submission" date="2016-04" db="EMBL/GenBank/DDBJ databases">
        <title>A degradative enzymes factory behind the ericoid mycorrhizal symbiosis.</title>
        <authorList>
            <consortium name="DOE Joint Genome Institute"/>
            <person name="Martino E."/>
            <person name="Morin E."/>
            <person name="Grelet G."/>
            <person name="Kuo A."/>
            <person name="Kohler A."/>
            <person name="Daghino S."/>
            <person name="Barry K."/>
            <person name="Choi C."/>
            <person name="Cichocki N."/>
            <person name="Clum A."/>
            <person name="Copeland A."/>
            <person name="Hainaut M."/>
            <person name="Haridas S."/>
            <person name="Labutti K."/>
            <person name="Lindquist E."/>
            <person name="Lipzen A."/>
            <person name="Khouja H.-R."/>
            <person name="Murat C."/>
            <person name="Ohm R."/>
            <person name="Olson A."/>
            <person name="Spatafora J."/>
            <person name="Veneault-Fourrey C."/>
            <person name="Henrissat B."/>
            <person name="Grigoriev I."/>
            <person name="Martin F."/>
            <person name="Perotto S."/>
        </authorList>
    </citation>
    <scope>NUCLEOTIDE SEQUENCE [LARGE SCALE GENOMIC DNA]</scope>
    <source>
        <strain evidence="3 4">F</strain>
    </source>
</reference>
<evidence type="ECO:0000313" key="4">
    <source>
        <dbReference type="Proteomes" id="UP000235786"/>
    </source>
</evidence>
<dbReference type="EMBL" id="KZ613943">
    <property type="protein sequence ID" value="PMD42841.1"/>
    <property type="molecule type" value="Genomic_DNA"/>
</dbReference>
<name>A0A2J6RWE7_HYAVF</name>
<feature type="region of interest" description="Disordered" evidence="2">
    <location>
        <begin position="1"/>
        <end position="22"/>
    </location>
</feature>
<organism evidence="3 4">
    <name type="scientific">Hyaloscypha variabilis (strain UAMH 11265 / GT02V1 / F)</name>
    <name type="common">Meliniomyces variabilis</name>
    <dbReference type="NCBI Taxonomy" id="1149755"/>
    <lineage>
        <taxon>Eukaryota</taxon>
        <taxon>Fungi</taxon>
        <taxon>Dikarya</taxon>
        <taxon>Ascomycota</taxon>
        <taxon>Pezizomycotina</taxon>
        <taxon>Leotiomycetes</taxon>
        <taxon>Helotiales</taxon>
        <taxon>Hyaloscyphaceae</taxon>
        <taxon>Hyaloscypha</taxon>
        <taxon>Hyaloscypha variabilis</taxon>
    </lineage>
</organism>
<dbReference type="OrthoDB" id="3068835at2759"/>
<evidence type="ECO:0000256" key="1">
    <source>
        <dbReference type="SAM" id="Coils"/>
    </source>
</evidence>
<gene>
    <name evidence="3" type="ORF">L207DRAFT_565052</name>
</gene>
<evidence type="ECO:0000256" key="2">
    <source>
        <dbReference type="SAM" id="MobiDB-lite"/>
    </source>
</evidence>
<accession>A0A2J6RWE7</accession>